<dbReference type="AlphaFoldDB" id="M2U6C0"/>
<keyword evidence="1" id="KW-0732">Signal</keyword>
<dbReference type="OrthoDB" id="7596589at2"/>
<keyword evidence="3" id="KW-1185">Reference proteome</keyword>
<accession>M2U6C0</accession>
<protein>
    <recommendedName>
        <fullName evidence="4">Lipoprotein</fullName>
    </recommendedName>
</protein>
<name>M2U6C0_9SPHN</name>
<dbReference type="PROSITE" id="PS51257">
    <property type="entry name" value="PROKAR_LIPOPROTEIN"/>
    <property type="match status" value="1"/>
</dbReference>
<evidence type="ECO:0008006" key="4">
    <source>
        <dbReference type="Google" id="ProtNLM"/>
    </source>
</evidence>
<feature type="signal peptide" evidence="1">
    <location>
        <begin position="1"/>
        <end position="20"/>
    </location>
</feature>
<dbReference type="RefSeq" id="WP_008601358.1">
    <property type="nucleotide sequence ID" value="NZ_AMRV01000003.1"/>
</dbReference>
<feature type="chain" id="PRO_5004026508" description="Lipoprotein" evidence="1">
    <location>
        <begin position="21"/>
        <end position="142"/>
    </location>
</feature>
<proteinExistence type="predicted"/>
<evidence type="ECO:0000256" key="1">
    <source>
        <dbReference type="SAM" id="SignalP"/>
    </source>
</evidence>
<evidence type="ECO:0000313" key="3">
    <source>
        <dbReference type="Proteomes" id="UP000011717"/>
    </source>
</evidence>
<organism evidence="2 3">
    <name type="scientific">Pacificimonas flava</name>
    <dbReference type="NCBI Taxonomy" id="1234595"/>
    <lineage>
        <taxon>Bacteria</taxon>
        <taxon>Pseudomonadati</taxon>
        <taxon>Pseudomonadota</taxon>
        <taxon>Alphaproteobacteria</taxon>
        <taxon>Sphingomonadales</taxon>
        <taxon>Sphingosinicellaceae</taxon>
        <taxon>Pacificimonas</taxon>
    </lineage>
</organism>
<reference evidence="2 3" key="1">
    <citation type="journal article" date="2013" name="Genome Announc.">
        <title>Draft Genome Sequence of Strain JLT2015T, Belonging to the Family Sphingomonadaceae of the Alphaproteobacteria.</title>
        <authorList>
            <person name="Tang K."/>
            <person name="Liu K."/>
            <person name="Li S."/>
            <person name="Jiao N."/>
        </authorList>
    </citation>
    <scope>NUCLEOTIDE SEQUENCE [LARGE SCALE GENOMIC DNA]</scope>
    <source>
        <strain evidence="2 3">JLT2015</strain>
    </source>
</reference>
<dbReference type="Proteomes" id="UP000011717">
    <property type="component" value="Unassembled WGS sequence"/>
</dbReference>
<gene>
    <name evidence="2" type="ORF">C725_1444</name>
</gene>
<comment type="caution">
    <text evidence="2">The sequence shown here is derived from an EMBL/GenBank/DDBJ whole genome shotgun (WGS) entry which is preliminary data.</text>
</comment>
<evidence type="ECO:0000313" key="2">
    <source>
        <dbReference type="EMBL" id="EMD83543.1"/>
    </source>
</evidence>
<sequence>MKYLAIASTALLMTACTASSDSPQSAADREAENPLATVAATGSARSCLPVSQLRQTEGVSSRAIIFEMDNGDLYRNELTANCPGARQDVAFSYSTPTQQLCRGTILTFFDPAVRAPYGSCALGEFVPIPEDARDMMKDEPEG</sequence>
<dbReference type="EMBL" id="AMRV01000003">
    <property type="protein sequence ID" value="EMD83543.1"/>
    <property type="molecule type" value="Genomic_DNA"/>
</dbReference>